<dbReference type="Proteomes" id="UP001143400">
    <property type="component" value="Unassembled WGS sequence"/>
</dbReference>
<organism evidence="1 2">
    <name type="scientific">Methylopila capsulata</name>
    <dbReference type="NCBI Taxonomy" id="61654"/>
    <lineage>
        <taxon>Bacteria</taxon>
        <taxon>Pseudomonadati</taxon>
        <taxon>Pseudomonadota</taxon>
        <taxon>Alphaproteobacteria</taxon>
        <taxon>Hyphomicrobiales</taxon>
        <taxon>Methylopilaceae</taxon>
        <taxon>Methylopila</taxon>
    </lineage>
</organism>
<accession>A0A9W6IQ95</accession>
<reference evidence="1" key="2">
    <citation type="submission" date="2023-01" db="EMBL/GenBank/DDBJ databases">
        <authorList>
            <person name="Sun Q."/>
            <person name="Evtushenko L."/>
        </authorList>
    </citation>
    <scope>NUCLEOTIDE SEQUENCE</scope>
    <source>
        <strain evidence="1">VKM B-1606</strain>
    </source>
</reference>
<reference evidence="1" key="1">
    <citation type="journal article" date="2014" name="Int. J. Syst. Evol. Microbiol.">
        <title>Complete genome sequence of Corynebacterium casei LMG S-19264T (=DSM 44701T), isolated from a smear-ripened cheese.</title>
        <authorList>
            <consortium name="US DOE Joint Genome Institute (JGI-PGF)"/>
            <person name="Walter F."/>
            <person name="Albersmeier A."/>
            <person name="Kalinowski J."/>
            <person name="Ruckert C."/>
        </authorList>
    </citation>
    <scope>NUCLEOTIDE SEQUENCE</scope>
    <source>
        <strain evidence="1">VKM B-1606</strain>
    </source>
</reference>
<name>A0A9W6IQ95_9HYPH</name>
<evidence type="ECO:0000313" key="2">
    <source>
        <dbReference type="Proteomes" id="UP001143400"/>
    </source>
</evidence>
<dbReference type="EMBL" id="BSFF01000001">
    <property type="protein sequence ID" value="GLK54513.1"/>
    <property type="molecule type" value="Genomic_DNA"/>
</dbReference>
<gene>
    <name evidence="1" type="ORF">GCM10008170_05320</name>
</gene>
<evidence type="ECO:0000313" key="1">
    <source>
        <dbReference type="EMBL" id="GLK54513.1"/>
    </source>
</evidence>
<comment type="caution">
    <text evidence="1">The sequence shown here is derived from an EMBL/GenBank/DDBJ whole genome shotgun (WGS) entry which is preliminary data.</text>
</comment>
<protein>
    <submittedName>
        <fullName evidence="1">Uncharacterized protein</fullName>
    </submittedName>
</protein>
<sequence>MRGAATDAGSAASAEAMDGGGLMGLEVRAVDGLAQRARRIKVYQRSRRRGGKMIERPRAPDVRRTQIGLQGLFTLPAAAGCRRRPRAAAYSRNVK</sequence>
<proteinExistence type="predicted"/>
<dbReference type="AlphaFoldDB" id="A0A9W6IQ95"/>